<evidence type="ECO:0000313" key="2">
    <source>
        <dbReference type="Proteomes" id="UP001358586"/>
    </source>
</evidence>
<keyword evidence="2" id="KW-1185">Reference proteome</keyword>
<accession>A0ABR0QU18</accession>
<evidence type="ECO:0000313" key="1">
    <source>
        <dbReference type="EMBL" id="KAK5842750.1"/>
    </source>
</evidence>
<comment type="caution">
    <text evidence="1">The sequence shown here is derived from an EMBL/GenBank/DDBJ whole genome shotgun (WGS) entry which is preliminary data.</text>
</comment>
<protein>
    <submittedName>
        <fullName evidence="1">Uncharacterized protein</fullName>
    </submittedName>
</protein>
<sequence>MVKGPHHVPSEASYATEWNPPVDQPRACIHLRYELTDFLDDTVPAPPHFLPSLEGSLVPNPDASAFVQQERLLASWLLSTISPSLLSSFTEARTACDVWTTATRLFTALTDAKLSRFRHDLPSLKKGNLSIKDYIAKIQNTSALIEASRSWISEVEKVEIVLTGLPLEFDAILTLASLSSEPLPLQRLVDVLIEYENRQMHMIQDMPLHANLLESGPLPLLVDSVHGGRPSSGSPERGF</sequence>
<organism evidence="1 2">
    <name type="scientific">Gossypium arboreum</name>
    <name type="common">Tree cotton</name>
    <name type="synonym">Gossypium nanking</name>
    <dbReference type="NCBI Taxonomy" id="29729"/>
    <lineage>
        <taxon>Eukaryota</taxon>
        <taxon>Viridiplantae</taxon>
        <taxon>Streptophyta</taxon>
        <taxon>Embryophyta</taxon>
        <taxon>Tracheophyta</taxon>
        <taxon>Spermatophyta</taxon>
        <taxon>Magnoliopsida</taxon>
        <taxon>eudicotyledons</taxon>
        <taxon>Gunneridae</taxon>
        <taxon>Pentapetalae</taxon>
        <taxon>rosids</taxon>
        <taxon>malvids</taxon>
        <taxon>Malvales</taxon>
        <taxon>Malvaceae</taxon>
        <taxon>Malvoideae</taxon>
        <taxon>Gossypium</taxon>
    </lineage>
</organism>
<dbReference type="PANTHER" id="PTHR47481">
    <property type="match status" value="1"/>
</dbReference>
<dbReference type="Pfam" id="PF14223">
    <property type="entry name" value="Retrotran_gag_2"/>
    <property type="match status" value="1"/>
</dbReference>
<gene>
    <name evidence="1" type="ORF">PVK06_005140</name>
</gene>
<dbReference type="Proteomes" id="UP001358586">
    <property type="component" value="Chromosome 2"/>
</dbReference>
<dbReference type="PANTHER" id="PTHR47481:SF10">
    <property type="entry name" value="COPIA-LIKE POLYPROTEIN_RETROTRANSPOSON"/>
    <property type="match status" value="1"/>
</dbReference>
<reference evidence="1 2" key="1">
    <citation type="submission" date="2023-03" db="EMBL/GenBank/DDBJ databases">
        <title>WGS of Gossypium arboreum.</title>
        <authorList>
            <person name="Yu D."/>
        </authorList>
    </citation>
    <scope>NUCLEOTIDE SEQUENCE [LARGE SCALE GENOMIC DNA]</scope>
    <source>
        <tissue evidence="1">Leaf</tissue>
    </source>
</reference>
<dbReference type="EMBL" id="JARKNE010000002">
    <property type="protein sequence ID" value="KAK5842750.1"/>
    <property type="molecule type" value="Genomic_DNA"/>
</dbReference>
<name>A0ABR0QU18_GOSAR</name>
<proteinExistence type="predicted"/>